<proteinExistence type="inferred from homology"/>
<dbReference type="Pfam" id="PF03155">
    <property type="entry name" value="Alg6_Alg8"/>
    <property type="match status" value="1"/>
</dbReference>
<keyword evidence="9" id="KW-0472">Membrane</keyword>
<dbReference type="Pfam" id="PF22936">
    <property type="entry name" value="Pol_BBD"/>
    <property type="match status" value="1"/>
</dbReference>
<evidence type="ECO:0000256" key="2">
    <source>
        <dbReference type="ARBA" id="ARBA00004922"/>
    </source>
</evidence>
<evidence type="ECO:0000256" key="7">
    <source>
        <dbReference type="ARBA" id="ARBA00022824"/>
    </source>
</evidence>
<keyword evidence="6" id="KW-0812">Transmembrane</keyword>
<dbReference type="EMBL" id="JAVXUO010000455">
    <property type="protein sequence ID" value="KAK2991895.1"/>
    <property type="molecule type" value="Genomic_DNA"/>
</dbReference>
<dbReference type="GO" id="GO:0005789">
    <property type="term" value="C:endoplasmic reticulum membrane"/>
    <property type="evidence" value="ECO:0007669"/>
    <property type="project" value="UniProtKB-SubCell"/>
</dbReference>
<accession>A0AA88RY77</accession>
<comment type="caution">
    <text evidence="12">The sequence shown here is derived from an EMBL/GenBank/DDBJ whole genome shotgun (WGS) entry which is preliminary data.</text>
</comment>
<evidence type="ECO:0000256" key="4">
    <source>
        <dbReference type="ARBA" id="ARBA00022676"/>
    </source>
</evidence>
<dbReference type="Pfam" id="PF25121">
    <property type="entry name" value="RRM_ESF1"/>
    <property type="match status" value="1"/>
</dbReference>
<evidence type="ECO:0000313" key="13">
    <source>
        <dbReference type="Proteomes" id="UP001187471"/>
    </source>
</evidence>
<comment type="subcellular location">
    <subcellularLocation>
        <location evidence="1">Endoplasmic reticulum membrane</location>
        <topology evidence="1">Multi-pass membrane protein</topology>
    </subcellularLocation>
</comment>
<evidence type="ECO:0000259" key="11">
    <source>
        <dbReference type="Pfam" id="PF25121"/>
    </source>
</evidence>
<evidence type="ECO:0000256" key="5">
    <source>
        <dbReference type="ARBA" id="ARBA00022679"/>
    </source>
</evidence>
<dbReference type="InterPro" id="IPR056750">
    <property type="entry name" value="RRM_ESF1"/>
</dbReference>
<dbReference type="InterPro" id="IPR054722">
    <property type="entry name" value="PolX-like_BBD"/>
</dbReference>
<organism evidence="12 13">
    <name type="scientific">Escallonia rubra</name>
    <dbReference type="NCBI Taxonomy" id="112253"/>
    <lineage>
        <taxon>Eukaryota</taxon>
        <taxon>Viridiplantae</taxon>
        <taxon>Streptophyta</taxon>
        <taxon>Embryophyta</taxon>
        <taxon>Tracheophyta</taxon>
        <taxon>Spermatophyta</taxon>
        <taxon>Magnoliopsida</taxon>
        <taxon>eudicotyledons</taxon>
        <taxon>Gunneridae</taxon>
        <taxon>Pentapetalae</taxon>
        <taxon>asterids</taxon>
        <taxon>campanulids</taxon>
        <taxon>Escalloniales</taxon>
        <taxon>Escalloniaceae</taxon>
        <taxon>Escallonia</taxon>
    </lineage>
</organism>
<dbReference type="InterPro" id="IPR004856">
    <property type="entry name" value="Glyco_trans_ALG6/ALG8"/>
</dbReference>
<keyword evidence="5" id="KW-0808">Transferase</keyword>
<dbReference type="PANTHER" id="PTHR34222">
    <property type="entry name" value="GAG_PRE-INTEGRS DOMAIN-CONTAINING PROTEIN"/>
    <property type="match status" value="1"/>
</dbReference>
<protein>
    <recommendedName>
        <fullName evidence="14">Retrotransposon gag domain-containing protein</fullName>
    </recommendedName>
</protein>
<evidence type="ECO:0000256" key="9">
    <source>
        <dbReference type="ARBA" id="ARBA00023136"/>
    </source>
</evidence>
<evidence type="ECO:0000256" key="1">
    <source>
        <dbReference type="ARBA" id="ARBA00004477"/>
    </source>
</evidence>
<keyword evidence="13" id="KW-1185">Reference proteome</keyword>
<keyword evidence="4" id="KW-0328">Glycosyltransferase</keyword>
<comment type="similarity">
    <text evidence="3">Belongs to the ALG6/ALG8 glucosyltransferase family.</text>
</comment>
<evidence type="ECO:0000259" key="10">
    <source>
        <dbReference type="Pfam" id="PF22936"/>
    </source>
</evidence>
<name>A0AA88RY77_9ASTE</name>
<dbReference type="PANTHER" id="PTHR34222:SF88">
    <property type="entry name" value="ZINC FINGER, CCHC-TYPE"/>
    <property type="match status" value="1"/>
</dbReference>
<evidence type="ECO:0008006" key="14">
    <source>
        <dbReference type="Google" id="ProtNLM"/>
    </source>
</evidence>
<sequence>MIAMESKQANVIPIVVRVASQLEILNRDFMSKLLIHCGQVHRVAVYPSEFGLKRMEEEAIHGPVGPSQSSPSSPSLPPKLLLVPAYRSTDFEVHRHWLTLTYTLPSPMPWQESMMIRSGMGNVVAGYGKAIEPWVKCNAIVLSWLTNSLAKEIQSSAAHTETTSELWADLHERFTQGIAPRIYELKRNIALLQQEKTPISTYYGKLKGVWGELQALNPIPICSCGCTCGAARKMQSMREAEKVYDFLMGLDDTFTTVRSQILSVDPLPTLGRSYAIAAQEEKQKLVAASRTPMIEMIALLVKGKKTSGHDNGERQQRCNHCNKLNHTKETCYQLVGYPSHWTRKPTRDARFGGSTNAPHTGVGAALAATVSTPDIQNQSPTPGLIAAQHQQLIALLGGSSVNTGSTPNPTANFAGKEMIHWIIDTGSTNHITCDPDSLLGAAPNSHIPPVQIPNGDSIHVQALGRINLSKELILEQVLGVKGFCFNLLSVSKLARDLNCALTFWADSCVIQDLPSMRPIGAGRERNGLYYLERMGAGKALMAIA</sequence>
<evidence type="ECO:0000256" key="8">
    <source>
        <dbReference type="ARBA" id="ARBA00022989"/>
    </source>
</evidence>
<comment type="pathway">
    <text evidence="2">Protein modification; protein glycosylation.</text>
</comment>
<reference evidence="12" key="1">
    <citation type="submission" date="2022-12" db="EMBL/GenBank/DDBJ databases">
        <title>Draft genome assemblies for two species of Escallonia (Escalloniales).</title>
        <authorList>
            <person name="Chanderbali A."/>
            <person name="Dervinis C."/>
            <person name="Anghel I."/>
            <person name="Soltis D."/>
            <person name="Soltis P."/>
            <person name="Zapata F."/>
        </authorList>
    </citation>
    <scope>NUCLEOTIDE SEQUENCE</scope>
    <source>
        <strain evidence="12">UCBG92.1500</strain>
        <tissue evidence="12">Leaf</tissue>
    </source>
</reference>
<keyword evidence="8" id="KW-1133">Transmembrane helix</keyword>
<feature type="domain" description="ESF1 RRM" evidence="11">
    <location>
        <begin position="30"/>
        <end position="66"/>
    </location>
</feature>
<gene>
    <name evidence="12" type="ORF">RJ640_011584</name>
</gene>
<evidence type="ECO:0000256" key="3">
    <source>
        <dbReference type="ARBA" id="ARBA00008715"/>
    </source>
</evidence>
<evidence type="ECO:0000313" key="12">
    <source>
        <dbReference type="EMBL" id="KAK2991895.1"/>
    </source>
</evidence>
<keyword evidence="7" id="KW-0256">Endoplasmic reticulum</keyword>
<dbReference type="Proteomes" id="UP001187471">
    <property type="component" value="Unassembled WGS sequence"/>
</dbReference>
<dbReference type="AlphaFoldDB" id="A0AA88RY77"/>
<dbReference type="GO" id="GO:0016758">
    <property type="term" value="F:hexosyltransferase activity"/>
    <property type="evidence" value="ECO:0007669"/>
    <property type="project" value="InterPro"/>
</dbReference>
<evidence type="ECO:0000256" key="6">
    <source>
        <dbReference type="ARBA" id="ARBA00022692"/>
    </source>
</evidence>
<feature type="domain" description="Retrovirus-related Pol polyprotein from transposon TNT 1-94-like beta-barrel" evidence="10">
    <location>
        <begin position="421"/>
        <end position="494"/>
    </location>
</feature>